<evidence type="ECO:0000256" key="4">
    <source>
        <dbReference type="ARBA" id="ARBA00023242"/>
    </source>
</evidence>
<dbReference type="InterPro" id="IPR044898">
    <property type="entry name" value="CDI_dom_sf"/>
</dbReference>
<keyword evidence="5" id="KW-0131">Cell cycle</keyword>
<evidence type="ECO:0000256" key="1">
    <source>
        <dbReference type="ARBA" id="ARBA00004123"/>
    </source>
</evidence>
<evidence type="ECO:0000256" key="5">
    <source>
        <dbReference type="ARBA" id="ARBA00023306"/>
    </source>
</evidence>
<evidence type="ECO:0000313" key="9">
    <source>
        <dbReference type="Proteomes" id="UP001153636"/>
    </source>
</evidence>
<sequence length="174" mass="20173">MSTSLYCNPLGHFLSKTGPQFKPETRKVKRSLFGPIDHVSSQKFLEEELERIRTTQSEKWNFDFQHEVPLSQRGGFQWKSVAPIKIKPRKRPINDFEGQDLYAIPDDVIRPTPIRFMQEKEEVTSSQKSHQNSKPQRLITDFMPVKKRSSSDCSKKIASIERPSKLPRLSELSS</sequence>
<gene>
    <name evidence="8" type="ORF">PSYICH_LOCUS30</name>
</gene>
<protein>
    <recommendedName>
        <fullName evidence="7">Cyclin-dependent kinase inhibitor domain-containing protein</fullName>
    </recommendedName>
</protein>
<keyword evidence="9" id="KW-1185">Reference proteome</keyword>
<feature type="region of interest" description="Disordered" evidence="6">
    <location>
        <begin position="119"/>
        <end position="174"/>
    </location>
</feature>
<dbReference type="PANTHER" id="PTHR10265">
    <property type="entry name" value="CYCLIN-DEPENDENT KINASE INHIBITOR 1"/>
    <property type="match status" value="1"/>
</dbReference>
<evidence type="ECO:0000259" key="7">
    <source>
        <dbReference type="Pfam" id="PF02234"/>
    </source>
</evidence>
<evidence type="ECO:0000256" key="2">
    <source>
        <dbReference type="ARBA" id="ARBA00006726"/>
    </source>
</evidence>
<evidence type="ECO:0000313" key="8">
    <source>
        <dbReference type="EMBL" id="CAH1098884.1"/>
    </source>
</evidence>
<dbReference type="AlphaFoldDB" id="A0A9P0G218"/>
<keyword evidence="4" id="KW-0539">Nucleus</keyword>
<organism evidence="8 9">
    <name type="scientific">Psylliodes chrysocephalus</name>
    <dbReference type="NCBI Taxonomy" id="3402493"/>
    <lineage>
        <taxon>Eukaryota</taxon>
        <taxon>Metazoa</taxon>
        <taxon>Ecdysozoa</taxon>
        <taxon>Arthropoda</taxon>
        <taxon>Hexapoda</taxon>
        <taxon>Insecta</taxon>
        <taxon>Pterygota</taxon>
        <taxon>Neoptera</taxon>
        <taxon>Endopterygota</taxon>
        <taxon>Coleoptera</taxon>
        <taxon>Polyphaga</taxon>
        <taxon>Cucujiformia</taxon>
        <taxon>Chrysomeloidea</taxon>
        <taxon>Chrysomelidae</taxon>
        <taxon>Galerucinae</taxon>
        <taxon>Alticini</taxon>
        <taxon>Psylliodes</taxon>
    </lineage>
</organism>
<dbReference type="InterPro" id="IPR003175">
    <property type="entry name" value="CDI_dom"/>
</dbReference>
<name>A0A9P0G218_9CUCU</name>
<feature type="compositionally biased region" description="Basic and acidic residues" evidence="6">
    <location>
        <begin position="149"/>
        <end position="164"/>
    </location>
</feature>
<feature type="compositionally biased region" description="Polar residues" evidence="6">
    <location>
        <begin position="124"/>
        <end position="135"/>
    </location>
</feature>
<dbReference type="GO" id="GO:0051726">
    <property type="term" value="P:regulation of cell cycle"/>
    <property type="evidence" value="ECO:0007669"/>
    <property type="project" value="InterPro"/>
</dbReference>
<accession>A0A9P0G218</accession>
<reference evidence="8" key="1">
    <citation type="submission" date="2022-01" db="EMBL/GenBank/DDBJ databases">
        <authorList>
            <person name="King R."/>
        </authorList>
    </citation>
    <scope>NUCLEOTIDE SEQUENCE</scope>
</reference>
<comment type="subcellular location">
    <subcellularLocation>
        <location evidence="1">Nucleus</location>
    </subcellularLocation>
</comment>
<dbReference type="PANTHER" id="PTHR10265:SF45">
    <property type="entry name" value="DACAPO"/>
    <property type="match status" value="1"/>
</dbReference>
<comment type="similarity">
    <text evidence="2">Belongs to the CDI family.</text>
</comment>
<dbReference type="GO" id="GO:0004861">
    <property type="term" value="F:cyclin-dependent protein serine/threonine kinase inhibitor activity"/>
    <property type="evidence" value="ECO:0007669"/>
    <property type="project" value="InterPro"/>
</dbReference>
<dbReference type="GO" id="GO:0005634">
    <property type="term" value="C:nucleus"/>
    <property type="evidence" value="ECO:0007669"/>
    <property type="project" value="UniProtKB-SubCell"/>
</dbReference>
<dbReference type="Proteomes" id="UP001153636">
    <property type="component" value="Chromosome 1"/>
</dbReference>
<dbReference type="Pfam" id="PF02234">
    <property type="entry name" value="CDI"/>
    <property type="match status" value="1"/>
</dbReference>
<dbReference type="Gene3D" id="4.10.365.10">
    <property type="entry name" value="p27"/>
    <property type="match status" value="1"/>
</dbReference>
<proteinExistence type="inferred from homology"/>
<dbReference type="EMBL" id="OV651813">
    <property type="protein sequence ID" value="CAH1098884.1"/>
    <property type="molecule type" value="Genomic_DNA"/>
</dbReference>
<keyword evidence="3" id="KW-0649">Protein kinase inhibitor</keyword>
<feature type="domain" description="Cyclin-dependent kinase inhibitor" evidence="7">
    <location>
        <begin position="31"/>
        <end position="81"/>
    </location>
</feature>
<evidence type="ECO:0000256" key="6">
    <source>
        <dbReference type="SAM" id="MobiDB-lite"/>
    </source>
</evidence>
<evidence type="ECO:0000256" key="3">
    <source>
        <dbReference type="ARBA" id="ARBA00023013"/>
    </source>
</evidence>
<dbReference type="OrthoDB" id="6373236at2759"/>